<feature type="compositionally biased region" description="Polar residues" evidence="2">
    <location>
        <begin position="868"/>
        <end position="884"/>
    </location>
</feature>
<evidence type="ECO:0000256" key="1">
    <source>
        <dbReference type="SAM" id="Coils"/>
    </source>
</evidence>
<name>A0A835ABU0_9POAL</name>
<dbReference type="InterPro" id="IPR044694">
    <property type="entry name" value="NUP214"/>
</dbReference>
<dbReference type="OrthoDB" id="248320at2759"/>
<feature type="compositionally biased region" description="Low complexity" evidence="2">
    <location>
        <begin position="889"/>
        <end position="915"/>
    </location>
</feature>
<feature type="region of interest" description="Disordered" evidence="2">
    <location>
        <begin position="969"/>
        <end position="990"/>
    </location>
</feature>
<proteinExistence type="predicted"/>
<gene>
    <name evidence="3" type="ORF">HU200_060673</name>
</gene>
<dbReference type="GO" id="GO:0017056">
    <property type="term" value="F:structural constituent of nuclear pore"/>
    <property type="evidence" value="ECO:0007669"/>
    <property type="project" value="InterPro"/>
</dbReference>
<feature type="coiled-coil region" evidence="1">
    <location>
        <begin position="491"/>
        <end position="518"/>
    </location>
</feature>
<comment type="caution">
    <text evidence="3">The sequence shown here is derived from an EMBL/GenBank/DDBJ whole genome shotgun (WGS) entry which is preliminary data.</text>
</comment>
<dbReference type="EMBL" id="JACEFO010002544">
    <property type="protein sequence ID" value="KAF8656609.1"/>
    <property type="molecule type" value="Genomic_DNA"/>
</dbReference>
<keyword evidence="1" id="KW-0175">Coiled coil</keyword>
<sequence length="990" mass="105291">MGASRELDLSDEVEGDQDGTTDFVFRLAGDPIRALPTDSAPLPLFDLQSLPLARSPSPTATPPSSSRTPTVVIAPRSAFPSRSHRLTRVSHRFPGFMAVKTKELIEASKEVREKGKASTRCAQDCCVADVPLPGVSLLAVSHDDSMLAACTNAEIHFFSLASLLTHKDVVPSSSCSLGRAGSVKDFKWLNHASAAYIVLSNGGLLSHGSLGESLKDVMENVDAVDCCKEGNHIAVAKENKLTILSSDFKETCCMSLLFQLWSDESDSEGTTIKVDSIGWIRDDSIVMGCVRLNEDNNEVEYLVQVIRSEGNTFCENGDDNVILGFGVENISLFQKIIVTVGPEQKEVAPQHILLCLTGEGKLVIYYLARISDPSDLPHTTLSTNEDCGEKQILPATVSEKNLTPSVTGSVSKSTLTEGAHKVGLFLSKLEKGTKLSKVEGQCSKIEDLRNKMFQVSARQTYMKGIVSQSSDTQYWDMWNRQKLSPEFEVKRQNILKANQDLTNQLVELERHFNNLEMNRPSETGRMASNRRAIYSNKSRSRYSTVEPSSYKYVKAKPSVPQQNPLFKWVKESTGPSQSSEQKHFELPVQMKSTAQSKLAPSSPAFSYTHKGAQDSISPSNVSSFGTTHTVPKSNTLTFKTTITPKTNHLLLLNIPKPVLPEKTGQVCGVSDDVQNTVKDTLKAAPQPLAFSPMPVTQTNSYSIKPTVSSSATSASSDLQASAAKTSDILSSSMQKSTLKVSPLAPGANVSSSLPSIPTPVEDLSTRLGPNNISTDEDDMEEEAPSASAELNLGALGGFGLGSQPSSSPQKSNPFGTSFGTSDNKNPGTPFTLATNPGQPAQLGSGQQSGFGKPALIGAGHQAGFGQPAQIQSGFGQPAQIQSGFGQPAQIGSGQQSGFGQPAQIGAGQQSGFGQPAQFGAQQALGSVLGSFGQSRQPGGVGSGGFATNTSVWFEGGGFGSFGGNQGAGFSAFGSTGPGRPPADLLTQMRK</sequence>
<organism evidence="3 4">
    <name type="scientific">Digitaria exilis</name>
    <dbReference type="NCBI Taxonomy" id="1010633"/>
    <lineage>
        <taxon>Eukaryota</taxon>
        <taxon>Viridiplantae</taxon>
        <taxon>Streptophyta</taxon>
        <taxon>Embryophyta</taxon>
        <taxon>Tracheophyta</taxon>
        <taxon>Spermatophyta</taxon>
        <taxon>Magnoliopsida</taxon>
        <taxon>Liliopsida</taxon>
        <taxon>Poales</taxon>
        <taxon>Poaceae</taxon>
        <taxon>PACMAD clade</taxon>
        <taxon>Panicoideae</taxon>
        <taxon>Panicodae</taxon>
        <taxon>Paniceae</taxon>
        <taxon>Anthephorinae</taxon>
        <taxon>Digitaria</taxon>
    </lineage>
</organism>
<accession>A0A835ABU0</accession>
<evidence type="ECO:0008006" key="5">
    <source>
        <dbReference type="Google" id="ProtNLM"/>
    </source>
</evidence>
<dbReference type="SUPFAM" id="SSF117289">
    <property type="entry name" value="Nucleoporin domain"/>
    <property type="match status" value="1"/>
</dbReference>
<dbReference type="Proteomes" id="UP000636709">
    <property type="component" value="Unassembled WGS sequence"/>
</dbReference>
<dbReference type="AlphaFoldDB" id="A0A835ABU0"/>
<evidence type="ECO:0000313" key="3">
    <source>
        <dbReference type="EMBL" id="KAF8656609.1"/>
    </source>
</evidence>
<protein>
    <recommendedName>
        <fullName evidence="5">Nuclear pore complex protein NUP214</fullName>
    </recommendedName>
</protein>
<reference evidence="3" key="1">
    <citation type="submission" date="2020-07" db="EMBL/GenBank/DDBJ databases">
        <title>Genome sequence and genetic diversity analysis of an under-domesticated orphan crop, white fonio (Digitaria exilis).</title>
        <authorList>
            <person name="Bennetzen J.L."/>
            <person name="Chen S."/>
            <person name="Ma X."/>
            <person name="Wang X."/>
            <person name="Yssel A.E.J."/>
            <person name="Chaluvadi S.R."/>
            <person name="Johnson M."/>
            <person name="Gangashetty P."/>
            <person name="Hamidou F."/>
            <person name="Sanogo M.D."/>
            <person name="Zwaenepoel A."/>
            <person name="Wallace J."/>
            <person name="Van De Peer Y."/>
            <person name="Van Deynze A."/>
        </authorList>
    </citation>
    <scope>NUCLEOTIDE SEQUENCE</scope>
    <source>
        <tissue evidence="3">Leaves</tissue>
    </source>
</reference>
<feature type="compositionally biased region" description="Acidic residues" evidence="2">
    <location>
        <begin position="774"/>
        <end position="783"/>
    </location>
</feature>
<keyword evidence="4" id="KW-1185">Reference proteome</keyword>
<evidence type="ECO:0000256" key="2">
    <source>
        <dbReference type="SAM" id="MobiDB-lite"/>
    </source>
</evidence>
<evidence type="ECO:0000313" key="4">
    <source>
        <dbReference type="Proteomes" id="UP000636709"/>
    </source>
</evidence>
<dbReference type="PANTHER" id="PTHR34418">
    <property type="entry name" value="NUCLEAR PORE COMPLEX PROTEIN NUP214 ISOFORM X1"/>
    <property type="match status" value="1"/>
</dbReference>
<dbReference type="GO" id="GO:0006405">
    <property type="term" value="P:RNA export from nucleus"/>
    <property type="evidence" value="ECO:0007669"/>
    <property type="project" value="InterPro"/>
</dbReference>
<feature type="compositionally biased region" description="Polar residues" evidence="2">
    <location>
        <begin position="810"/>
        <end position="849"/>
    </location>
</feature>
<feature type="region of interest" description="Disordered" evidence="2">
    <location>
        <begin position="742"/>
        <end position="915"/>
    </location>
</feature>
<dbReference type="PANTHER" id="PTHR34418:SF3">
    <property type="entry name" value="NUCLEAR PORE COMPLEX PROTEIN NUP214"/>
    <property type="match status" value="1"/>
</dbReference>